<feature type="transmembrane region" description="Helical" evidence="7">
    <location>
        <begin position="286"/>
        <end position="304"/>
    </location>
</feature>
<feature type="domain" description="Acyltransferase 3" evidence="8">
    <location>
        <begin position="3"/>
        <end position="301"/>
    </location>
</feature>
<dbReference type="Proteomes" id="UP000192505">
    <property type="component" value="Unassembled WGS sequence"/>
</dbReference>
<comment type="similarity">
    <text evidence="2">Belongs to the acyltransferase 3 family.</text>
</comment>
<evidence type="ECO:0000256" key="7">
    <source>
        <dbReference type="SAM" id="Phobius"/>
    </source>
</evidence>
<dbReference type="AlphaFoldDB" id="A0A1W9KPW6"/>
<feature type="transmembrane region" description="Helical" evidence="7">
    <location>
        <begin position="171"/>
        <end position="190"/>
    </location>
</feature>
<evidence type="ECO:0000256" key="3">
    <source>
        <dbReference type="ARBA" id="ARBA00022475"/>
    </source>
</evidence>
<evidence type="ECO:0000313" key="10">
    <source>
        <dbReference type="Proteomes" id="UP000192505"/>
    </source>
</evidence>
<evidence type="ECO:0000256" key="2">
    <source>
        <dbReference type="ARBA" id="ARBA00007400"/>
    </source>
</evidence>
<feature type="transmembrane region" description="Helical" evidence="7">
    <location>
        <begin position="77"/>
        <end position="97"/>
    </location>
</feature>
<name>A0A1W9KPW6_9BURK</name>
<dbReference type="GO" id="GO:0009246">
    <property type="term" value="P:enterobacterial common antigen biosynthetic process"/>
    <property type="evidence" value="ECO:0007669"/>
    <property type="project" value="TreeGrafter"/>
</dbReference>
<sequence>MNLQIETLRGLACLLLVAYHVVGADASFGLQVADGPLRWLNDGMAYLRMPLFTFLSGLVYGLRPFGGNSQAFLSGKARRLLVPMLVVGTTFAALQAAMPGTNSSAGPWYLWHVWPVAHFWFVESLFLVFVLLWALERAALLKTGQSFAVVFALACGLYLSVRGWHWFGIEGAIYLLPYFLGGLAATRFSLRVPLAKPWVKAALLVCAVGAVVWMGVPVSNPDRRTVLMLLSGLSLCLLCLSFGWANRHLAGIGRHSYAIYLFHVFFTAASRIALDRLQMDAMPIDLVAGVVLGLAGPMVLERLASRFKWSATLLLGKSLRHRVGVGAKLPQMAPAN</sequence>
<dbReference type="InterPro" id="IPR002656">
    <property type="entry name" value="Acyl_transf_3_dom"/>
</dbReference>
<evidence type="ECO:0000313" key="9">
    <source>
        <dbReference type="EMBL" id="OQW86162.1"/>
    </source>
</evidence>
<accession>A0A1W9KPW6</accession>
<feature type="transmembrane region" description="Helical" evidence="7">
    <location>
        <begin position="257"/>
        <end position="274"/>
    </location>
</feature>
<feature type="transmembrane region" description="Helical" evidence="7">
    <location>
        <begin position="47"/>
        <end position="65"/>
    </location>
</feature>
<dbReference type="PANTHER" id="PTHR40074:SF2">
    <property type="entry name" value="O-ACETYLTRANSFERASE WECH"/>
    <property type="match status" value="1"/>
</dbReference>
<proteinExistence type="inferred from homology"/>
<dbReference type="GO" id="GO:0016413">
    <property type="term" value="F:O-acetyltransferase activity"/>
    <property type="evidence" value="ECO:0007669"/>
    <property type="project" value="TreeGrafter"/>
</dbReference>
<comment type="subcellular location">
    <subcellularLocation>
        <location evidence="1">Cell membrane</location>
        <topology evidence="1">Multi-pass membrane protein</topology>
    </subcellularLocation>
</comment>
<feature type="transmembrane region" description="Helical" evidence="7">
    <location>
        <begin position="117"/>
        <end position="135"/>
    </location>
</feature>
<feature type="transmembrane region" description="Helical" evidence="7">
    <location>
        <begin position="202"/>
        <end position="220"/>
    </location>
</feature>
<evidence type="ECO:0000256" key="5">
    <source>
        <dbReference type="ARBA" id="ARBA00022989"/>
    </source>
</evidence>
<gene>
    <name evidence="9" type="ORF">BWK72_18590</name>
</gene>
<feature type="transmembrane region" description="Helical" evidence="7">
    <location>
        <begin position="147"/>
        <end position="165"/>
    </location>
</feature>
<comment type="caution">
    <text evidence="9">The sequence shown here is derived from an EMBL/GenBank/DDBJ whole genome shotgun (WGS) entry which is preliminary data.</text>
</comment>
<dbReference type="PANTHER" id="PTHR40074">
    <property type="entry name" value="O-ACETYLTRANSFERASE WECH"/>
    <property type="match status" value="1"/>
</dbReference>
<evidence type="ECO:0000256" key="1">
    <source>
        <dbReference type="ARBA" id="ARBA00004651"/>
    </source>
</evidence>
<evidence type="ECO:0000256" key="4">
    <source>
        <dbReference type="ARBA" id="ARBA00022692"/>
    </source>
</evidence>
<protein>
    <recommendedName>
        <fullName evidence="8">Acyltransferase 3 domain-containing protein</fullName>
    </recommendedName>
</protein>
<keyword evidence="6 7" id="KW-0472">Membrane</keyword>
<evidence type="ECO:0000259" key="8">
    <source>
        <dbReference type="Pfam" id="PF01757"/>
    </source>
</evidence>
<dbReference type="Pfam" id="PF01757">
    <property type="entry name" value="Acyl_transf_3"/>
    <property type="match status" value="1"/>
</dbReference>
<dbReference type="GO" id="GO:0005886">
    <property type="term" value="C:plasma membrane"/>
    <property type="evidence" value="ECO:0007669"/>
    <property type="project" value="UniProtKB-SubCell"/>
</dbReference>
<reference evidence="9 10" key="1">
    <citation type="submission" date="2017-01" db="EMBL/GenBank/DDBJ databases">
        <title>Novel large sulfur bacteria in the metagenomes of groundwater-fed chemosynthetic microbial mats in the Lake Huron basin.</title>
        <authorList>
            <person name="Sharrar A.M."/>
            <person name="Flood B.E."/>
            <person name="Bailey J.V."/>
            <person name="Jones D.S."/>
            <person name="Biddanda B."/>
            <person name="Ruberg S.A."/>
            <person name="Marcus D.N."/>
            <person name="Dick G.J."/>
        </authorList>
    </citation>
    <scope>NUCLEOTIDE SEQUENCE [LARGE SCALE GENOMIC DNA]</scope>
    <source>
        <strain evidence="9">A7</strain>
    </source>
</reference>
<evidence type="ECO:0000256" key="6">
    <source>
        <dbReference type="ARBA" id="ARBA00023136"/>
    </source>
</evidence>
<keyword evidence="4 7" id="KW-0812">Transmembrane</keyword>
<keyword evidence="3" id="KW-1003">Cell membrane</keyword>
<dbReference type="EMBL" id="MTEI01000021">
    <property type="protein sequence ID" value="OQW86162.1"/>
    <property type="molecule type" value="Genomic_DNA"/>
</dbReference>
<organism evidence="9 10">
    <name type="scientific">Rhodoferax ferrireducens</name>
    <dbReference type="NCBI Taxonomy" id="192843"/>
    <lineage>
        <taxon>Bacteria</taxon>
        <taxon>Pseudomonadati</taxon>
        <taxon>Pseudomonadota</taxon>
        <taxon>Betaproteobacteria</taxon>
        <taxon>Burkholderiales</taxon>
        <taxon>Comamonadaceae</taxon>
        <taxon>Rhodoferax</taxon>
    </lineage>
</organism>
<feature type="transmembrane region" description="Helical" evidence="7">
    <location>
        <begin position="226"/>
        <end position="245"/>
    </location>
</feature>
<keyword evidence="5 7" id="KW-1133">Transmembrane helix</keyword>